<reference evidence="2" key="1">
    <citation type="journal article" date="2015" name="PLoS Genet.">
        <title>Genome Sequence and Transcriptome Analyses of Chrysochromulina tobin: Metabolic Tools for Enhanced Algal Fitness in the Prominent Order Prymnesiales (Haptophyceae).</title>
        <authorList>
            <person name="Hovde B.T."/>
            <person name="Deodato C.R."/>
            <person name="Hunsperger H.M."/>
            <person name="Ryken S.A."/>
            <person name="Yost W."/>
            <person name="Jha R.K."/>
            <person name="Patterson J."/>
            <person name="Monnat R.J. Jr."/>
            <person name="Barlow S.B."/>
            <person name="Starkenburg S.R."/>
            <person name="Cattolico R.A."/>
        </authorList>
    </citation>
    <scope>NUCLEOTIDE SEQUENCE</scope>
    <source>
        <strain evidence="2">CCMP291</strain>
    </source>
</reference>
<name>A0A0M0KBH8_9EUKA</name>
<evidence type="ECO:0000313" key="2">
    <source>
        <dbReference type="Proteomes" id="UP000037460"/>
    </source>
</evidence>
<comment type="caution">
    <text evidence="1">The sequence shown here is derived from an EMBL/GenBank/DDBJ whole genome shotgun (WGS) entry which is preliminary data.</text>
</comment>
<keyword evidence="2" id="KW-1185">Reference proteome</keyword>
<dbReference type="OrthoDB" id="45682at2759"/>
<proteinExistence type="predicted"/>
<sequence>MAAEIDASVDVLWRISSHDDVLRVVDAGLGEAAGFVLDGSWALELGFMRPTFPADAVVVATFEAMQAENGEIRSGRALASEVDVNIRSLLLSGACVGDDEDLQYSRFAIAQLRSKMSSEFRIDGLTGAANGHFGTGGGSARYAAEKTAWKRQR</sequence>
<organism evidence="1 2">
    <name type="scientific">Chrysochromulina tobinii</name>
    <dbReference type="NCBI Taxonomy" id="1460289"/>
    <lineage>
        <taxon>Eukaryota</taxon>
        <taxon>Haptista</taxon>
        <taxon>Haptophyta</taxon>
        <taxon>Prymnesiophyceae</taxon>
        <taxon>Prymnesiales</taxon>
        <taxon>Chrysochromulinaceae</taxon>
        <taxon>Chrysochromulina</taxon>
    </lineage>
</organism>
<evidence type="ECO:0000313" key="1">
    <source>
        <dbReference type="EMBL" id="KOO35773.1"/>
    </source>
</evidence>
<dbReference type="EMBL" id="JWZX01000754">
    <property type="protein sequence ID" value="KOO35773.1"/>
    <property type="molecule type" value="Genomic_DNA"/>
</dbReference>
<accession>A0A0M0KBH8</accession>
<dbReference type="Proteomes" id="UP000037460">
    <property type="component" value="Unassembled WGS sequence"/>
</dbReference>
<dbReference type="AlphaFoldDB" id="A0A0M0KBH8"/>
<gene>
    <name evidence="1" type="ORF">Ctob_010851</name>
</gene>
<protein>
    <submittedName>
        <fullName evidence="1">Uncharacterized protein</fullName>
    </submittedName>
</protein>